<proteinExistence type="predicted"/>
<organism evidence="1 2">
    <name type="scientific">Gigaspora margarita</name>
    <dbReference type="NCBI Taxonomy" id="4874"/>
    <lineage>
        <taxon>Eukaryota</taxon>
        <taxon>Fungi</taxon>
        <taxon>Fungi incertae sedis</taxon>
        <taxon>Mucoromycota</taxon>
        <taxon>Glomeromycotina</taxon>
        <taxon>Glomeromycetes</taxon>
        <taxon>Diversisporales</taxon>
        <taxon>Gigasporaceae</taxon>
        <taxon>Gigaspora</taxon>
    </lineage>
</organism>
<gene>
    <name evidence="1" type="ORF">F8M41_005981</name>
</gene>
<sequence>MSKEKRVQAFNHCKRADLGHHEGTCNVEYFYEKGIKVERMNTGHSFYYKKAVPIDAGHTDGMNKVDYHIGGFLKGIN</sequence>
<reference evidence="1 2" key="1">
    <citation type="journal article" date="2019" name="Environ. Microbiol.">
        <title>At the nexus of three kingdoms: the genome of the mycorrhizal fungus Gigaspora margarita provides insights into plant, endobacterial and fungal interactions.</title>
        <authorList>
            <person name="Venice F."/>
            <person name="Ghignone S."/>
            <person name="Salvioli di Fossalunga A."/>
            <person name="Amselem J."/>
            <person name="Novero M."/>
            <person name="Xianan X."/>
            <person name="Sedzielewska Toro K."/>
            <person name="Morin E."/>
            <person name="Lipzen A."/>
            <person name="Grigoriev I.V."/>
            <person name="Henrissat B."/>
            <person name="Martin F.M."/>
            <person name="Bonfante P."/>
        </authorList>
    </citation>
    <scope>NUCLEOTIDE SEQUENCE [LARGE SCALE GENOMIC DNA]</scope>
    <source>
        <strain evidence="1 2">BEG34</strain>
    </source>
</reference>
<accession>A0A8H4A5N5</accession>
<keyword evidence="2" id="KW-1185">Reference proteome</keyword>
<evidence type="ECO:0000313" key="2">
    <source>
        <dbReference type="Proteomes" id="UP000439903"/>
    </source>
</evidence>
<name>A0A8H4A5N5_GIGMA</name>
<dbReference type="Proteomes" id="UP000439903">
    <property type="component" value="Unassembled WGS sequence"/>
</dbReference>
<comment type="caution">
    <text evidence="1">The sequence shown here is derived from an EMBL/GenBank/DDBJ whole genome shotgun (WGS) entry which is preliminary data.</text>
</comment>
<dbReference type="EMBL" id="WTPW01001582">
    <property type="protein sequence ID" value="KAF0427763.1"/>
    <property type="molecule type" value="Genomic_DNA"/>
</dbReference>
<protein>
    <submittedName>
        <fullName evidence="1">Uncharacterized protein</fullName>
    </submittedName>
</protein>
<dbReference type="AlphaFoldDB" id="A0A8H4A5N5"/>
<evidence type="ECO:0000313" key="1">
    <source>
        <dbReference type="EMBL" id="KAF0427763.1"/>
    </source>
</evidence>